<evidence type="ECO:0008006" key="2">
    <source>
        <dbReference type="Google" id="ProtNLM"/>
    </source>
</evidence>
<dbReference type="SUPFAM" id="SSF56935">
    <property type="entry name" value="Porins"/>
    <property type="match status" value="1"/>
</dbReference>
<dbReference type="Pfam" id="PF13620">
    <property type="entry name" value="CarboxypepD_reg"/>
    <property type="match status" value="1"/>
</dbReference>
<feature type="non-terminal residue" evidence="1">
    <location>
        <position position="215"/>
    </location>
</feature>
<dbReference type="AlphaFoldDB" id="X0ZUK1"/>
<organism evidence="1">
    <name type="scientific">marine sediment metagenome</name>
    <dbReference type="NCBI Taxonomy" id="412755"/>
    <lineage>
        <taxon>unclassified sequences</taxon>
        <taxon>metagenomes</taxon>
        <taxon>ecological metagenomes</taxon>
    </lineage>
</organism>
<evidence type="ECO:0000313" key="1">
    <source>
        <dbReference type="EMBL" id="GAG73084.1"/>
    </source>
</evidence>
<name>X0ZUK1_9ZZZZ</name>
<dbReference type="Gene3D" id="2.60.40.1120">
    <property type="entry name" value="Carboxypeptidase-like, regulatory domain"/>
    <property type="match status" value="1"/>
</dbReference>
<accession>X0ZUK1</accession>
<sequence length="215" mass="23030">MVKKLRPIFIFFCTLAFISLPMFSQSQDYGVIIGDIATPDGEALPGVEVTISSPKLIGGNQSAITNINGEFRFIALPPGTYTAEARLQGFTPQKIEDIRLSIGTTLTLTFALNVGTLEESVEVIGVAPTIDVKDSQTATTEMSNEFLQKIPSGRSMRGQLRLAPGVHGESSFGSSESLANNFMIDGVKVNSPEAGEAEVSMDYDSIEEMKVMGLG</sequence>
<comment type="caution">
    <text evidence="1">The sequence shown here is derived from an EMBL/GenBank/DDBJ whole genome shotgun (WGS) entry which is preliminary data.</text>
</comment>
<protein>
    <recommendedName>
        <fullName evidence="2">TonB-dependent receptor plug domain-containing protein</fullName>
    </recommendedName>
</protein>
<dbReference type="InterPro" id="IPR008969">
    <property type="entry name" value="CarboxyPept-like_regulatory"/>
</dbReference>
<proteinExistence type="predicted"/>
<reference evidence="1" key="1">
    <citation type="journal article" date="2014" name="Front. Microbiol.">
        <title>High frequency of phylogenetically diverse reductive dehalogenase-homologous genes in deep subseafloor sedimentary metagenomes.</title>
        <authorList>
            <person name="Kawai M."/>
            <person name="Futagami T."/>
            <person name="Toyoda A."/>
            <person name="Takaki Y."/>
            <person name="Nishi S."/>
            <person name="Hori S."/>
            <person name="Arai W."/>
            <person name="Tsubouchi T."/>
            <person name="Morono Y."/>
            <person name="Uchiyama I."/>
            <person name="Ito T."/>
            <person name="Fujiyama A."/>
            <person name="Inagaki F."/>
            <person name="Takami H."/>
        </authorList>
    </citation>
    <scope>NUCLEOTIDE SEQUENCE</scope>
    <source>
        <strain evidence="1">Expedition CK06-06</strain>
    </source>
</reference>
<gene>
    <name evidence="1" type="ORF">S01H4_05925</name>
</gene>
<dbReference type="SUPFAM" id="SSF49464">
    <property type="entry name" value="Carboxypeptidase regulatory domain-like"/>
    <property type="match status" value="1"/>
</dbReference>
<dbReference type="EMBL" id="BART01001766">
    <property type="protein sequence ID" value="GAG73084.1"/>
    <property type="molecule type" value="Genomic_DNA"/>
</dbReference>